<evidence type="ECO:0000313" key="2">
    <source>
        <dbReference type="Proteomes" id="UP001493487"/>
    </source>
</evidence>
<proteinExistence type="predicted"/>
<evidence type="ECO:0000313" key="1">
    <source>
        <dbReference type="EMBL" id="MEQ4484709.1"/>
    </source>
</evidence>
<gene>
    <name evidence="1" type="ORF">QJS35_20195</name>
</gene>
<protein>
    <submittedName>
        <fullName evidence="1">RHS repeat protein</fullName>
    </submittedName>
</protein>
<name>A0ABV1KX58_9BACL</name>
<dbReference type="InterPro" id="IPR006530">
    <property type="entry name" value="YD"/>
</dbReference>
<comment type="caution">
    <text evidence="1">The sequence shown here is derived from an EMBL/GenBank/DDBJ whole genome shotgun (WGS) entry which is preliminary data.</text>
</comment>
<reference evidence="1 2" key="1">
    <citation type="journal article" date="2023" name="Genome Announc.">
        <title>Pan-Genome Analyses of the Genus Cohnella and Proposal of the Novel Species Cohnella silvisoli sp. nov., Isolated from Forest Soil.</title>
        <authorList>
            <person name="Wang C."/>
            <person name="Mao L."/>
            <person name="Bao G."/>
            <person name="Zhu H."/>
        </authorList>
    </citation>
    <scope>NUCLEOTIDE SEQUENCE [LARGE SCALE GENOMIC DNA]</scope>
    <source>
        <strain evidence="1 2">NL03-T5-1</strain>
    </source>
</reference>
<dbReference type="Proteomes" id="UP001493487">
    <property type="component" value="Unassembled WGS sequence"/>
</dbReference>
<organism evidence="1 2">
    <name type="scientific">Cohnella silvisoli</name>
    <dbReference type="NCBI Taxonomy" id="2873699"/>
    <lineage>
        <taxon>Bacteria</taxon>
        <taxon>Bacillati</taxon>
        <taxon>Bacillota</taxon>
        <taxon>Bacilli</taxon>
        <taxon>Bacillales</taxon>
        <taxon>Paenibacillaceae</taxon>
        <taxon>Cohnella</taxon>
    </lineage>
</organism>
<dbReference type="Gene3D" id="2.180.10.10">
    <property type="entry name" value="RHS repeat-associated core"/>
    <property type="match status" value="1"/>
</dbReference>
<keyword evidence="2" id="KW-1185">Reference proteome</keyword>
<accession>A0ABV1KX58</accession>
<dbReference type="InterPro" id="IPR031325">
    <property type="entry name" value="RHS_repeat"/>
</dbReference>
<dbReference type="Pfam" id="PF05593">
    <property type="entry name" value="RHS_repeat"/>
    <property type="match status" value="1"/>
</dbReference>
<dbReference type="NCBIfam" id="TIGR01643">
    <property type="entry name" value="YD_repeat_2x"/>
    <property type="match status" value="1"/>
</dbReference>
<sequence>MSTGTTSFTYDSLNRLETITEPSGKKTAYTFDQSGNRLSEKTTQGAAITLISYGVNEQNRLYATAEVKSTGEMQQVNFYYDNNGNLINKTTESRKKIDPANPPTPTFGLFIYGRY</sequence>
<dbReference type="EMBL" id="JASKHM010000012">
    <property type="protein sequence ID" value="MEQ4484709.1"/>
    <property type="molecule type" value="Genomic_DNA"/>
</dbReference>
<dbReference type="RefSeq" id="WP_232187089.1">
    <property type="nucleotide sequence ID" value="NZ_JAIOAP010000011.1"/>
</dbReference>